<dbReference type="PANTHER" id="PTHR43649">
    <property type="entry name" value="ARABINOSE-BINDING PROTEIN-RELATED"/>
    <property type="match status" value="1"/>
</dbReference>
<dbReference type="EMBL" id="CP019605">
    <property type="protein sequence ID" value="AQP44888.1"/>
    <property type="molecule type" value="Genomic_DNA"/>
</dbReference>
<dbReference type="AlphaFoldDB" id="A0A1Q2CFK3"/>
<dbReference type="SUPFAM" id="SSF53850">
    <property type="entry name" value="Periplasmic binding protein-like II"/>
    <property type="match status" value="1"/>
</dbReference>
<dbReference type="Gene3D" id="3.40.190.10">
    <property type="entry name" value="Periplasmic binding protein-like II"/>
    <property type="match status" value="2"/>
</dbReference>
<dbReference type="InterPro" id="IPR050490">
    <property type="entry name" value="Bact_solute-bd_prot1"/>
</dbReference>
<evidence type="ECO:0000313" key="2">
    <source>
        <dbReference type="Proteomes" id="UP000188324"/>
    </source>
</evidence>
<dbReference type="Proteomes" id="UP000188324">
    <property type="component" value="Chromosome"/>
</dbReference>
<dbReference type="PROSITE" id="PS51257">
    <property type="entry name" value="PROKAR_LIPOPROTEIN"/>
    <property type="match status" value="1"/>
</dbReference>
<organism evidence="1 2">
    <name type="scientific">Tessaracoccus flavus</name>
    <dbReference type="NCBI Taxonomy" id="1610493"/>
    <lineage>
        <taxon>Bacteria</taxon>
        <taxon>Bacillati</taxon>
        <taxon>Actinomycetota</taxon>
        <taxon>Actinomycetes</taxon>
        <taxon>Propionibacteriales</taxon>
        <taxon>Propionibacteriaceae</taxon>
        <taxon>Tessaracoccus</taxon>
    </lineage>
</organism>
<dbReference type="RefSeq" id="WP_077342405.1">
    <property type="nucleotide sequence ID" value="NZ_CP019605.1"/>
</dbReference>
<evidence type="ECO:0000313" key="1">
    <source>
        <dbReference type="EMBL" id="AQP44888.1"/>
    </source>
</evidence>
<keyword evidence="2" id="KW-1185">Reference proteome</keyword>
<dbReference type="Pfam" id="PF01547">
    <property type="entry name" value="SBP_bac_1"/>
    <property type="match status" value="1"/>
</dbReference>
<accession>A0A1Q2CFK3</accession>
<dbReference type="InterPro" id="IPR006059">
    <property type="entry name" value="SBP"/>
</dbReference>
<gene>
    <name evidence="1" type="ORF">RPIT_08865</name>
</gene>
<dbReference type="STRING" id="1610493.RPIT_08865"/>
<proteinExistence type="predicted"/>
<protein>
    <submittedName>
        <fullName evidence="1">Sugar ABC transporter substrate-binding protein</fullName>
    </submittedName>
</protein>
<sequence length="428" mass="46342">MKSRRKGKKQAISALLAAALALALAGCSPDAGDDVVTLSFLQFKGEARQQFDTIIDEFEAANPDIRVVQNQVADADTTIRTLLVKDRAPDVMTLNANGGFGRLATAGVFHDFTGDPVLETTNPAVQEILADLGNKQGEVNSLGYVNNANGIIYNTEIFEQQGLEIPETWEELFTVCEKLQAAGITPFYGTLADSWTVLPSFNAIGAYAAQDGFFDKMRAAGREVGPDSAVSFQKDFDEVLQRQAELFAYAQDGYRGKTYDDGNAAFARGEVAMYMQGIWALAPIQAINPDIEAAIFPYPALSDVPEDRLLVTGVDVTVTIAKDTPHLEEALRFVHFLFEEDVIAEFAASQNMVPSVIGAELSDDPALQSVAPYFDDGRIAGFIDHQVPSSIPLDTTVQQALFTGDVPSALATLDNEWRKVAARTIQGD</sequence>
<reference evidence="1 2" key="1">
    <citation type="journal article" date="2016" name="Int. J. Syst. Evol. Microbiol.">
        <title>Tessaracoccus flavus sp. nov., isolated from the drainage system of a lindane-producing factory.</title>
        <authorList>
            <person name="Kumari R."/>
            <person name="Singh P."/>
            <person name="Schumann P."/>
            <person name="Lal R."/>
        </authorList>
    </citation>
    <scope>NUCLEOTIDE SEQUENCE [LARGE SCALE GENOMIC DNA]</scope>
    <source>
        <strain evidence="1 2">RP1T</strain>
    </source>
</reference>
<name>A0A1Q2CFK3_9ACTN</name>
<dbReference type="KEGG" id="tfl:RPIT_08865"/>
<dbReference type="OrthoDB" id="8478044at2"/>